<keyword evidence="4 12" id="KW-0479">Metal-binding</keyword>
<dbReference type="InterPro" id="IPR050105">
    <property type="entry name" value="MoCo_biosynth_MoaA/MoaC"/>
</dbReference>
<dbReference type="InterPro" id="IPR058240">
    <property type="entry name" value="rSAM_sf"/>
</dbReference>
<protein>
    <recommendedName>
        <fullName evidence="1 12">GTP 3',8-cyclase</fullName>
        <ecNumber evidence="1 12">4.1.99.22</ecNumber>
    </recommendedName>
    <alternativeName>
        <fullName evidence="12">Molybdenum cofactor biosynthesis protein A</fullName>
    </alternativeName>
</protein>
<comment type="similarity">
    <text evidence="12">Belongs to the radical SAM superfamily. MoaA family.</text>
</comment>
<organism evidence="14 15">
    <name type="scientific">Thiorhodococcus minor</name>
    <dbReference type="NCBI Taxonomy" id="57489"/>
    <lineage>
        <taxon>Bacteria</taxon>
        <taxon>Pseudomonadati</taxon>
        <taxon>Pseudomonadota</taxon>
        <taxon>Gammaproteobacteria</taxon>
        <taxon>Chromatiales</taxon>
        <taxon>Chromatiaceae</taxon>
        <taxon>Thiorhodococcus</taxon>
    </lineage>
</organism>
<dbReference type="SFLD" id="SFLDG01383">
    <property type="entry name" value="cyclic_pyranopterin_phosphate"/>
    <property type="match status" value="1"/>
</dbReference>
<dbReference type="Pfam" id="PF04055">
    <property type="entry name" value="Radical_SAM"/>
    <property type="match status" value="1"/>
</dbReference>
<dbReference type="InterPro" id="IPR013785">
    <property type="entry name" value="Aldolase_TIM"/>
</dbReference>
<accession>A0A6M0K1J8</accession>
<keyword evidence="7 12" id="KW-0411">Iron-sulfur</keyword>
<dbReference type="InterPro" id="IPR013483">
    <property type="entry name" value="MoaA"/>
</dbReference>
<dbReference type="InterPro" id="IPR010505">
    <property type="entry name" value="MoaA_twitch"/>
</dbReference>
<dbReference type="AlphaFoldDB" id="A0A6M0K1J8"/>
<reference evidence="14 15" key="1">
    <citation type="submission" date="2020-02" db="EMBL/GenBank/DDBJ databases">
        <title>Genome sequences of Thiorhodococcus mannitoliphagus and Thiorhodococcus minor, purple sulfur photosynthetic bacteria in the gammaproteobacterial family, Chromatiaceae.</title>
        <authorList>
            <person name="Aviles F.A."/>
            <person name="Meyer T.E."/>
            <person name="Kyndt J.A."/>
        </authorList>
    </citation>
    <scope>NUCLEOTIDE SEQUENCE [LARGE SCALE GENOMIC DNA]</scope>
    <source>
        <strain evidence="14 15">DSM 11518</strain>
    </source>
</reference>
<dbReference type="GO" id="GO:1904047">
    <property type="term" value="F:S-adenosyl-L-methionine binding"/>
    <property type="evidence" value="ECO:0007669"/>
    <property type="project" value="UniProtKB-UniRule"/>
</dbReference>
<evidence type="ECO:0000256" key="9">
    <source>
        <dbReference type="ARBA" id="ARBA00023150"/>
    </source>
</evidence>
<evidence type="ECO:0000256" key="3">
    <source>
        <dbReference type="ARBA" id="ARBA00022691"/>
    </source>
</evidence>
<evidence type="ECO:0000256" key="11">
    <source>
        <dbReference type="ARBA" id="ARBA00048697"/>
    </source>
</evidence>
<dbReference type="EC" id="4.1.99.22" evidence="1 12"/>
<dbReference type="InterPro" id="IPR007197">
    <property type="entry name" value="rSAM"/>
</dbReference>
<proteinExistence type="inferred from homology"/>
<dbReference type="NCBIfam" id="TIGR02666">
    <property type="entry name" value="moaA"/>
    <property type="match status" value="1"/>
</dbReference>
<evidence type="ECO:0000256" key="4">
    <source>
        <dbReference type="ARBA" id="ARBA00022723"/>
    </source>
</evidence>
<feature type="binding site" evidence="12">
    <location>
        <position position="259"/>
    </location>
    <ligand>
        <name>[4Fe-4S] cluster</name>
        <dbReference type="ChEBI" id="CHEBI:49883"/>
        <label>2</label>
        <note>4Fe-4S-substrate</note>
    </ligand>
</feature>
<dbReference type="GO" id="GO:0046872">
    <property type="term" value="F:metal ion binding"/>
    <property type="evidence" value="ECO:0007669"/>
    <property type="project" value="UniProtKB-KW"/>
</dbReference>
<feature type="binding site" evidence="12">
    <location>
        <position position="256"/>
    </location>
    <ligand>
        <name>[4Fe-4S] cluster</name>
        <dbReference type="ChEBI" id="CHEBI:49883"/>
        <label>2</label>
        <note>4Fe-4S-substrate</note>
    </ligand>
</feature>
<dbReference type="EMBL" id="JAAIJQ010000034">
    <property type="protein sequence ID" value="NEV62773.1"/>
    <property type="molecule type" value="Genomic_DNA"/>
</dbReference>
<comment type="catalytic activity">
    <reaction evidence="11 12">
        <text>GTP + AH2 + S-adenosyl-L-methionine = (8S)-3',8-cyclo-7,8-dihydroguanosine 5'-triphosphate + 5'-deoxyadenosine + L-methionine + A + H(+)</text>
        <dbReference type="Rhea" id="RHEA:49576"/>
        <dbReference type="ChEBI" id="CHEBI:13193"/>
        <dbReference type="ChEBI" id="CHEBI:15378"/>
        <dbReference type="ChEBI" id="CHEBI:17319"/>
        <dbReference type="ChEBI" id="CHEBI:17499"/>
        <dbReference type="ChEBI" id="CHEBI:37565"/>
        <dbReference type="ChEBI" id="CHEBI:57844"/>
        <dbReference type="ChEBI" id="CHEBI:59789"/>
        <dbReference type="ChEBI" id="CHEBI:131766"/>
        <dbReference type="EC" id="4.1.99.22"/>
    </reaction>
</comment>
<feature type="binding site" evidence="12">
    <location>
        <position position="32"/>
    </location>
    <ligand>
        <name>[4Fe-4S] cluster</name>
        <dbReference type="ChEBI" id="CHEBI:49883"/>
        <label>1</label>
        <note>4Fe-4S-S-AdoMet</note>
    </ligand>
</feature>
<dbReference type="GO" id="GO:0061798">
    <property type="term" value="F:GTP 3',8'-cyclase activity"/>
    <property type="evidence" value="ECO:0007669"/>
    <property type="project" value="UniProtKB-UniRule"/>
</dbReference>
<keyword evidence="9 12" id="KW-0501">Molybdenum cofactor biosynthesis</keyword>
<feature type="binding site" evidence="12">
    <location>
        <position position="193"/>
    </location>
    <ligand>
        <name>S-adenosyl-L-methionine</name>
        <dbReference type="ChEBI" id="CHEBI:59789"/>
    </ligand>
</feature>
<evidence type="ECO:0000256" key="7">
    <source>
        <dbReference type="ARBA" id="ARBA00023014"/>
    </source>
</evidence>
<evidence type="ECO:0000256" key="10">
    <source>
        <dbReference type="ARBA" id="ARBA00023239"/>
    </source>
</evidence>
<sequence>MSQPALTDALGRRIEYLRLSVTDRCDLRCTYCLPKGFRGFEAPDAWLTLDEIVQVVRVFTALGVRHVRLTGGEPLLRRDLPLLAARLAALPGLDDLSLSTNGSRLKALAKPLHAAGVRRLNVSLDSLRPDVFRQITGGRLDPVLRGIEAAQQVGFAPIRINTLLMRGVNDGELDELIAYCSTGGFTLRLIEAMPMGATGQSAAGHSLELQDIQRRLEQRIELIPERLPGGGPARYYRLEGTDAHIGFISPRSRHFCQTCNRVRLTVDGTLLLCLGREQSAPLRALLRAGISDTELSAYLQRVIALKPEGHHFNESPLNIDRFMAVSGG</sequence>
<dbReference type="CDD" id="cd01335">
    <property type="entry name" value="Radical_SAM"/>
    <property type="match status" value="1"/>
</dbReference>
<evidence type="ECO:0000259" key="13">
    <source>
        <dbReference type="PROSITE" id="PS51918"/>
    </source>
</evidence>
<feature type="binding site" evidence="12">
    <location>
        <position position="25"/>
    </location>
    <ligand>
        <name>[4Fe-4S] cluster</name>
        <dbReference type="ChEBI" id="CHEBI:49883"/>
        <label>1</label>
        <note>4Fe-4S-S-AdoMet</note>
    </ligand>
</feature>
<evidence type="ECO:0000256" key="2">
    <source>
        <dbReference type="ARBA" id="ARBA00022485"/>
    </source>
</evidence>
<feature type="domain" description="Radical SAM core" evidence="13">
    <location>
        <begin position="9"/>
        <end position="233"/>
    </location>
</feature>
<evidence type="ECO:0000256" key="5">
    <source>
        <dbReference type="ARBA" id="ARBA00022741"/>
    </source>
</evidence>
<keyword evidence="6 12" id="KW-0408">Iron</keyword>
<dbReference type="Gene3D" id="3.20.20.70">
    <property type="entry name" value="Aldolase class I"/>
    <property type="match status" value="1"/>
</dbReference>
<keyword evidence="8 12" id="KW-0342">GTP-binding</keyword>
<evidence type="ECO:0000313" key="15">
    <source>
        <dbReference type="Proteomes" id="UP000483379"/>
    </source>
</evidence>
<feature type="binding site" evidence="12">
    <location>
        <position position="68"/>
    </location>
    <ligand>
        <name>GTP</name>
        <dbReference type="ChEBI" id="CHEBI:37565"/>
    </ligand>
</feature>
<dbReference type="HAMAP" id="MF_01225_B">
    <property type="entry name" value="MoaA_B"/>
    <property type="match status" value="1"/>
</dbReference>
<evidence type="ECO:0000256" key="6">
    <source>
        <dbReference type="ARBA" id="ARBA00023004"/>
    </source>
</evidence>
<comment type="caution">
    <text evidence="14">The sequence shown here is derived from an EMBL/GenBank/DDBJ whole genome shotgun (WGS) entry which is preliminary data.</text>
</comment>
<feature type="binding site" evidence="12">
    <location>
        <position position="123"/>
    </location>
    <ligand>
        <name>S-adenosyl-L-methionine</name>
        <dbReference type="ChEBI" id="CHEBI:59789"/>
    </ligand>
</feature>
<dbReference type="GO" id="GO:0005525">
    <property type="term" value="F:GTP binding"/>
    <property type="evidence" value="ECO:0007669"/>
    <property type="project" value="UniProtKB-UniRule"/>
</dbReference>
<dbReference type="GO" id="GO:0061799">
    <property type="term" value="F:cyclic pyranopterin monophosphate synthase activity"/>
    <property type="evidence" value="ECO:0007669"/>
    <property type="project" value="TreeGrafter"/>
</dbReference>
<evidence type="ECO:0000313" key="14">
    <source>
        <dbReference type="EMBL" id="NEV62773.1"/>
    </source>
</evidence>
<comment type="function">
    <text evidence="12">Catalyzes the cyclization of GTP to (8S)-3',8-cyclo-7,8-dihydroguanosine 5'-triphosphate.</text>
</comment>
<dbReference type="SUPFAM" id="SSF102114">
    <property type="entry name" value="Radical SAM enzymes"/>
    <property type="match status" value="1"/>
</dbReference>
<dbReference type="SFLD" id="SFLDS00029">
    <property type="entry name" value="Radical_SAM"/>
    <property type="match status" value="1"/>
</dbReference>
<feature type="binding site" evidence="12">
    <location>
        <position position="29"/>
    </location>
    <ligand>
        <name>[4Fe-4S] cluster</name>
        <dbReference type="ChEBI" id="CHEBI:49883"/>
        <label>1</label>
        <note>4Fe-4S-S-AdoMet</note>
    </ligand>
</feature>
<dbReference type="InterPro" id="IPR040064">
    <property type="entry name" value="MoaA-like"/>
</dbReference>
<dbReference type="InterPro" id="IPR000385">
    <property type="entry name" value="MoaA_NifB_PqqE_Fe-S-bd_CS"/>
</dbReference>
<keyword evidence="10 12" id="KW-0456">Lyase</keyword>
<dbReference type="Proteomes" id="UP000483379">
    <property type="component" value="Unassembled WGS sequence"/>
</dbReference>
<dbReference type="RefSeq" id="WP_164453238.1">
    <property type="nucleotide sequence ID" value="NZ_JAAIJQ010000034.1"/>
</dbReference>
<dbReference type="PROSITE" id="PS51918">
    <property type="entry name" value="RADICAL_SAM"/>
    <property type="match status" value="1"/>
</dbReference>
<dbReference type="SFLD" id="SFLDG01386">
    <property type="entry name" value="main_SPASM_domain-containing"/>
    <property type="match status" value="1"/>
</dbReference>
<dbReference type="UniPathway" id="UPA00344"/>
<evidence type="ECO:0000256" key="12">
    <source>
        <dbReference type="HAMAP-Rule" id="MF_01225"/>
    </source>
</evidence>
<name>A0A6M0K1J8_9GAMM</name>
<keyword evidence="15" id="KW-1185">Reference proteome</keyword>
<keyword evidence="2 12" id="KW-0004">4Fe-4S</keyword>
<keyword evidence="3 12" id="KW-0949">S-adenosyl-L-methionine</keyword>
<feature type="binding site" evidence="12">
    <location>
        <position position="31"/>
    </location>
    <ligand>
        <name>S-adenosyl-L-methionine</name>
        <dbReference type="ChEBI" id="CHEBI:59789"/>
    </ligand>
</feature>
<comment type="pathway">
    <text evidence="12">Cofactor biosynthesis; molybdopterin biosynthesis.</text>
</comment>
<dbReference type="InterPro" id="IPR006638">
    <property type="entry name" value="Elp3/MiaA/NifB-like_rSAM"/>
</dbReference>
<comment type="caution">
    <text evidence="12">Lacks conserved residue(s) required for the propagation of feature annotation.</text>
</comment>
<comment type="subunit">
    <text evidence="12">Monomer and homodimer.</text>
</comment>
<evidence type="ECO:0000256" key="1">
    <source>
        <dbReference type="ARBA" id="ARBA00012167"/>
    </source>
</evidence>
<dbReference type="GO" id="GO:0051539">
    <property type="term" value="F:4 iron, 4 sulfur cluster binding"/>
    <property type="evidence" value="ECO:0007669"/>
    <property type="project" value="UniProtKB-UniRule"/>
</dbReference>
<dbReference type="PANTHER" id="PTHR22960:SF0">
    <property type="entry name" value="MOLYBDENUM COFACTOR BIOSYNTHESIS PROTEIN 1"/>
    <property type="match status" value="1"/>
</dbReference>
<dbReference type="PROSITE" id="PS01305">
    <property type="entry name" value="MOAA_NIFB_PQQE"/>
    <property type="match status" value="1"/>
</dbReference>
<feature type="binding site" evidence="12">
    <location>
        <position position="273"/>
    </location>
    <ligand>
        <name>[4Fe-4S] cluster</name>
        <dbReference type="ChEBI" id="CHEBI:49883"/>
        <label>2</label>
        <note>4Fe-4S-substrate</note>
    </ligand>
</feature>
<feature type="binding site" evidence="12">
    <location>
        <begin position="261"/>
        <end position="263"/>
    </location>
    <ligand>
        <name>GTP</name>
        <dbReference type="ChEBI" id="CHEBI:37565"/>
    </ligand>
</feature>
<dbReference type="CDD" id="cd21117">
    <property type="entry name" value="Twitch_MoaA"/>
    <property type="match status" value="1"/>
</dbReference>
<feature type="binding site" evidence="12">
    <location>
        <position position="18"/>
    </location>
    <ligand>
        <name>GTP</name>
        <dbReference type="ChEBI" id="CHEBI:37565"/>
    </ligand>
</feature>
<dbReference type="SMART" id="SM00729">
    <property type="entry name" value="Elp3"/>
    <property type="match status" value="1"/>
</dbReference>
<dbReference type="Pfam" id="PF06463">
    <property type="entry name" value="Mob_synth_C"/>
    <property type="match status" value="1"/>
</dbReference>
<keyword evidence="5 12" id="KW-0547">Nucleotide-binding</keyword>
<gene>
    <name evidence="12 14" type="primary">moaA</name>
    <name evidence="14" type="ORF">G3446_12880</name>
</gene>
<feature type="binding site" evidence="12">
    <location>
        <position position="99"/>
    </location>
    <ligand>
        <name>GTP</name>
        <dbReference type="ChEBI" id="CHEBI:37565"/>
    </ligand>
</feature>
<dbReference type="SFLD" id="SFLDG01067">
    <property type="entry name" value="SPASM/twitch_domain_containing"/>
    <property type="match status" value="1"/>
</dbReference>
<comment type="cofactor">
    <cofactor evidence="12">
        <name>[4Fe-4S] cluster</name>
        <dbReference type="ChEBI" id="CHEBI:49883"/>
    </cofactor>
    <text evidence="12">Binds 2 [4Fe-4S] clusters. Binds 1 [4Fe-4S] cluster coordinated with 3 cysteines and an exchangeable S-adenosyl-L-methionine and 1 [4Fe-4S] cluster coordinated with 3 cysteines and the GTP-derived substrate.</text>
</comment>
<dbReference type="GO" id="GO:0006777">
    <property type="term" value="P:Mo-molybdopterin cofactor biosynthetic process"/>
    <property type="evidence" value="ECO:0007669"/>
    <property type="project" value="UniProtKB-UniRule"/>
</dbReference>
<dbReference type="PANTHER" id="PTHR22960">
    <property type="entry name" value="MOLYBDOPTERIN COFACTOR SYNTHESIS PROTEIN A"/>
    <property type="match status" value="1"/>
</dbReference>
<feature type="binding site" evidence="12">
    <location>
        <position position="72"/>
    </location>
    <ligand>
        <name>S-adenosyl-L-methionine</name>
        <dbReference type="ChEBI" id="CHEBI:59789"/>
    </ligand>
</feature>
<evidence type="ECO:0000256" key="8">
    <source>
        <dbReference type="ARBA" id="ARBA00023134"/>
    </source>
</evidence>